<dbReference type="AlphaFoldDB" id="A0A0B5QBD4"/>
<dbReference type="InterPro" id="IPR008331">
    <property type="entry name" value="Ferritin_DPS_dom"/>
</dbReference>
<feature type="binding site" evidence="8">
    <location>
        <position position="127"/>
    </location>
    <ligand>
        <name>Fe cation</name>
        <dbReference type="ChEBI" id="CHEBI:24875"/>
        <label>1</label>
    </ligand>
</feature>
<keyword evidence="3 9" id="KW-0409">Iron storage</keyword>
<dbReference type="InterPro" id="IPR009040">
    <property type="entry name" value="Ferritin-like_diiron"/>
</dbReference>
<dbReference type="CDD" id="cd01055">
    <property type="entry name" value="Nonheme_Ferritin"/>
    <property type="match status" value="1"/>
</dbReference>
<evidence type="ECO:0000256" key="7">
    <source>
        <dbReference type="ARBA" id="ARBA00048035"/>
    </source>
</evidence>
<dbReference type="Pfam" id="PF00210">
    <property type="entry name" value="Ferritin"/>
    <property type="match status" value="1"/>
</dbReference>
<dbReference type="EMBL" id="CP010086">
    <property type="protein sequence ID" value="AJG99544.1"/>
    <property type="molecule type" value="Genomic_DNA"/>
</dbReference>
<comment type="subcellular location">
    <subcellularLocation>
        <location evidence="9">Cytoplasm</location>
    </subcellularLocation>
</comment>
<dbReference type="Proteomes" id="UP000821656">
    <property type="component" value="Unassembled WGS sequence"/>
</dbReference>
<reference evidence="12" key="3">
    <citation type="submission" date="2020-05" db="EMBL/GenBank/DDBJ databases">
        <title>Genomic insights into acetone-butanol-ethanol (ABE) fermentation by sequencing solventogenic clostridia strains.</title>
        <authorList>
            <person name="Brown S."/>
        </authorList>
    </citation>
    <scope>NUCLEOTIDE SEQUENCE</scope>
    <source>
        <strain evidence="12">DJ126</strain>
    </source>
</reference>
<proteinExistence type="inferred from homology"/>
<dbReference type="InterPro" id="IPR041719">
    <property type="entry name" value="Ferritin_prok"/>
</dbReference>
<evidence type="ECO:0000256" key="8">
    <source>
        <dbReference type="PIRSR" id="PIRSR601519-1"/>
    </source>
</evidence>
<dbReference type="RefSeq" id="WP_041897040.1">
    <property type="nucleotide sequence ID" value="NZ_CP010086.2"/>
</dbReference>
<feature type="domain" description="Ferritin-like diiron" evidence="10">
    <location>
        <begin position="1"/>
        <end position="145"/>
    </location>
</feature>
<dbReference type="STRING" id="1520.LF65_02974"/>
<organism evidence="11 13">
    <name type="scientific">Clostridium beijerinckii</name>
    <name type="common">Clostridium MP</name>
    <dbReference type="NCBI Taxonomy" id="1520"/>
    <lineage>
        <taxon>Bacteria</taxon>
        <taxon>Bacillati</taxon>
        <taxon>Bacillota</taxon>
        <taxon>Clostridia</taxon>
        <taxon>Eubacteriales</taxon>
        <taxon>Clostridiaceae</taxon>
        <taxon>Clostridium</taxon>
    </lineage>
</organism>
<gene>
    <name evidence="12" type="ORF">DFH45_004700</name>
    <name evidence="11" type="ORF">LF65_02974</name>
</gene>
<dbReference type="InterPro" id="IPR001519">
    <property type="entry name" value="Ferritin"/>
</dbReference>
<dbReference type="PANTHER" id="PTHR11431">
    <property type="entry name" value="FERRITIN"/>
    <property type="match status" value="1"/>
</dbReference>
<evidence type="ECO:0000256" key="9">
    <source>
        <dbReference type="RuleBase" id="RU361145"/>
    </source>
</evidence>
<evidence type="ECO:0000256" key="6">
    <source>
        <dbReference type="ARBA" id="ARBA00023004"/>
    </source>
</evidence>
<sequence>MLSEKLIAKLNEQVNFEIYSAYTYLSMASYCESIDLSGFANFFKVQSQEELFHAMKFYDYIFQKNGTVTLEQIEKPHSNFDNILNVFEAGYEHEQMVTSRLYKIADIATEEKEHSTIGLLNWFINEQVEEENTFNTIIKKIRRCENNSAALYMLDDELATRVYTPPTTTNA</sequence>
<dbReference type="FunFam" id="1.20.1260.10:FF:000001">
    <property type="entry name" value="Non-heme ferritin"/>
    <property type="match status" value="1"/>
</dbReference>
<dbReference type="GO" id="GO:0008199">
    <property type="term" value="F:ferric iron binding"/>
    <property type="evidence" value="ECO:0007669"/>
    <property type="project" value="InterPro"/>
</dbReference>
<dbReference type="KEGG" id="cbei:LF65_02974"/>
<name>A0A0B5QBD4_CLOBE</name>
<dbReference type="GO" id="GO:0008198">
    <property type="term" value="F:ferrous iron binding"/>
    <property type="evidence" value="ECO:0007669"/>
    <property type="project" value="TreeGrafter"/>
</dbReference>
<dbReference type="OrthoDB" id="9801481at2"/>
<accession>A0A0B5QBD4</accession>
<reference evidence="11" key="2">
    <citation type="submission" date="2016-02" db="EMBL/GenBank/DDBJ databases">
        <title>Genome sequence of Clostridium beijerinckii strain 59B.</title>
        <authorList>
            <person name="Little G.T."/>
            <person name="Minton N.P."/>
        </authorList>
    </citation>
    <scope>NUCLEOTIDE SEQUENCE</scope>
    <source>
        <strain evidence="11">NCIMB 14988</strain>
    </source>
</reference>
<keyword evidence="5 12" id="KW-0560">Oxidoreductase</keyword>
<protein>
    <recommendedName>
        <fullName evidence="9">Ferritin</fullName>
        <ecNumber evidence="9">1.16.3.2</ecNumber>
    </recommendedName>
</protein>
<dbReference type="GO" id="GO:0006879">
    <property type="term" value="P:intracellular iron ion homeostasis"/>
    <property type="evidence" value="ECO:0007669"/>
    <property type="project" value="UniProtKB-KW"/>
</dbReference>
<keyword evidence="9" id="KW-0963">Cytoplasm</keyword>
<evidence type="ECO:0000259" key="10">
    <source>
        <dbReference type="PROSITE" id="PS50905"/>
    </source>
</evidence>
<evidence type="ECO:0000256" key="2">
    <source>
        <dbReference type="ARBA" id="ARBA00006950"/>
    </source>
</evidence>
<dbReference type="PANTHER" id="PTHR11431:SF127">
    <property type="entry name" value="BACTERIAL NON-HEME FERRITIN"/>
    <property type="match status" value="1"/>
</dbReference>
<evidence type="ECO:0000256" key="1">
    <source>
        <dbReference type="ARBA" id="ARBA00002485"/>
    </source>
</evidence>
<comment type="similarity">
    <text evidence="2 9">Belongs to the ferritin family. Prokaryotic subfamily.</text>
</comment>
<reference evidence="13" key="1">
    <citation type="submission" date="2014-12" db="EMBL/GenBank/DDBJ databases">
        <title>Genome sequence of Clostridium beijerinckii strain 59B.</title>
        <authorList>
            <person name="Little G.T."/>
            <person name="Minton N.P."/>
        </authorList>
    </citation>
    <scope>NUCLEOTIDE SEQUENCE [LARGE SCALE GENOMIC DNA]</scope>
    <source>
        <strain evidence="13">59B</strain>
    </source>
</reference>
<keyword evidence="6 8" id="KW-0408">Iron</keyword>
<feature type="binding site" evidence="8">
    <location>
        <position position="50"/>
    </location>
    <ligand>
        <name>Fe cation</name>
        <dbReference type="ChEBI" id="CHEBI:24875"/>
        <label>1</label>
    </ligand>
</feature>
<dbReference type="PROSITE" id="PS50905">
    <property type="entry name" value="FERRITIN_LIKE"/>
    <property type="match status" value="1"/>
</dbReference>
<dbReference type="GO" id="GO:0042802">
    <property type="term" value="F:identical protein binding"/>
    <property type="evidence" value="ECO:0007669"/>
    <property type="project" value="UniProtKB-ARBA"/>
</dbReference>
<keyword evidence="4 8" id="KW-0479">Metal-binding</keyword>
<evidence type="ECO:0000256" key="4">
    <source>
        <dbReference type="ARBA" id="ARBA00022723"/>
    </source>
</evidence>
<dbReference type="GO" id="GO:0004322">
    <property type="term" value="F:ferroxidase activity"/>
    <property type="evidence" value="ECO:0007669"/>
    <property type="project" value="TreeGrafter"/>
</dbReference>
<feature type="binding site" evidence="8">
    <location>
        <position position="53"/>
    </location>
    <ligand>
        <name>Fe cation</name>
        <dbReference type="ChEBI" id="CHEBI:24875"/>
        <label>1</label>
    </ligand>
</feature>
<dbReference type="InterPro" id="IPR009078">
    <property type="entry name" value="Ferritin-like_SF"/>
</dbReference>
<dbReference type="Proteomes" id="UP000031866">
    <property type="component" value="Chromosome"/>
</dbReference>
<dbReference type="GO" id="GO:0005829">
    <property type="term" value="C:cytosol"/>
    <property type="evidence" value="ECO:0007669"/>
    <property type="project" value="TreeGrafter"/>
</dbReference>
<dbReference type="InterPro" id="IPR012347">
    <property type="entry name" value="Ferritin-like"/>
</dbReference>
<evidence type="ECO:0000256" key="3">
    <source>
        <dbReference type="ARBA" id="ARBA00022434"/>
    </source>
</evidence>
<evidence type="ECO:0000313" key="12">
    <source>
        <dbReference type="EMBL" id="NRV11737.1"/>
    </source>
</evidence>
<feature type="binding site" evidence="8">
    <location>
        <position position="94"/>
    </location>
    <ligand>
        <name>Fe cation</name>
        <dbReference type="ChEBI" id="CHEBI:24875"/>
        <label>1</label>
    </ligand>
</feature>
<evidence type="ECO:0000313" key="11">
    <source>
        <dbReference type="EMBL" id="AJG99544.1"/>
    </source>
</evidence>
<dbReference type="EMBL" id="JABSXK010000001">
    <property type="protein sequence ID" value="NRV11737.1"/>
    <property type="molecule type" value="Genomic_DNA"/>
</dbReference>
<feature type="binding site" evidence="8">
    <location>
        <position position="17"/>
    </location>
    <ligand>
        <name>Fe cation</name>
        <dbReference type="ChEBI" id="CHEBI:24875"/>
        <label>1</label>
    </ligand>
</feature>
<evidence type="ECO:0000313" key="13">
    <source>
        <dbReference type="Proteomes" id="UP000031866"/>
    </source>
</evidence>
<evidence type="ECO:0000256" key="5">
    <source>
        <dbReference type="ARBA" id="ARBA00023002"/>
    </source>
</evidence>
<comment type="function">
    <text evidence="1 9">Iron-storage protein.</text>
</comment>
<dbReference type="EC" id="1.16.3.2" evidence="9"/>
<dbReference type="GO" id="GO:0006826">
    <property type="term" value="P:iron ion transport"/>
    <property type="evidence" value="ECO:0007669"/>
    <property type="project" value="InterPro"/>
</dbReference>
<dbReference type="SUPFAM" id="SSF47240">
    <property type="entry name" value="Ferritin-like"/>
    <property type="match status" value="1"/>
</dbReference>
<comment type="catalytic activity">
    <reaction evidence="7 9">
        <text>4 Fe(2+) + O2 + 6 H2O = 4 iron(III) oxide-hydroxide + 12 H(+)</text>
        <dbReference type="Rhea" id="RHEA:11972"/>
        <dbReference type="ChEBI" id="CHEBI:15377"/>
        <dbReference type="ChEBI" id="CHEBI:15378"/>
        <dbReference type="ChEBI" id="CHEBI:15379"/>
        <dbReference type="ChEBI" id="CHEBI:29033"/>
        <dbReference type="ChEBI" id="CHEBI:78619"/>
        <dbReference type="EC" id="1.16.3.2"/>
    </reaction>
</comment>
<dbReference type="Gene3D" id="1.20.1260.10">
    <property type="match status" value="1"/>
</dbReference>